<dbReference type="PANTHER" id="PTHR45138:SF9">
    <property type="entry name" value="DIGUANYLATE CYCLASE DGCM-RELATED"/>
    <property type="match status" value="1"/>
</dbReference>
<dbReference type="InterPro" id="IPR000160">
    <property type="entry name" value="GGDEF_dom"/>
</dbReference>
<dbReference type="Gene3D" id="3.30.70.270">
    <property type="match status" value="1"/>
</dbReference>
<dbReference type="AlphaFoldDB" id="A0A382D832"/>
<dbReference type="InterPro" id="IPR050469">
    <property type="entry name" value="Diguanylate_Cyclase"/>
</dbReference>
<dbReference type="Gene3D" id="6.10.340.10">
    <property type="match status" value="1"/>
</dbReference>
<evidence type="ECO:0008006" key="6">
    <source>
        <dbReference type="Google" id="ProtNLM"/>
    </source>
</evidence>
<keyword evidence="2" id="KW-1133">Transmembrane helix</keyword>
<organism evidence="5">
    <name type="scientific">marine metagenome</name>
    <dbReference type="NCBI Taxonomy" id="408172"/>
    <lineage>
        <taxon>unclassified sequences</taxon>
        <taxon>metagenomes</taxon>
        <taxon>ecological metagenomes</taxon>
    </lineage>
</organism>
<keyword evidence="2" id="KW-0472">Membrane</keyword>
<dbReference type="GO" id="GO:0007165">
    <property type="term" value="P:signal transduction"/>
    <property type="evidence" value="ECO:0007669"/>
    <property type="project" value="InterPro"/>
</dbReference>
<feature type="transmembrane region" description="Helical" evidence="2">
    <location>
        <begin position="138"/>
        <end position="160"/>
    </location>
</feature>
<evidence type="ECO:0000259" key="3">
    <source>
        <dbReference type="PROSITE" id="PS50885"/>
    </source>
</evidence>
<gene>
    <name evidence="5" type="ORF">METZ01_LOCUS186651</name>
</gene>
<name>A0A382D832_9ZZZZ</name>
<protein>
    <recommendedName>
        <fullName evidence="6">GGDEF domain-containing protein</fullName>
    </recommendedName>
</protein>
<evidence type="ECO:0000259" key="4">
    <source>
        <dbReference type="PROSITE" id="PS50887"/>
    </source>
</evidence>
<dbReference type="SUPFAM" id="SSF55073">
    <property type="entry name" value="Nucleotide cyclase"/>
    <property type="match status" value="1"/>
</dbReference>
<dbReference type="PROSITE" id="PS50885">
    <property type="entry name" value="HAMP"/>
    <property type="match status" value="1"/>
</dbReference>
<feature type="coiled-coil region" evidence="1">
    <location>
        <begin position="196"/>
        <end position="223"/>
    </location>
</feature>
<dbReference type="Pfam" id="PF00990">
    <property type="entry name" value="GGDEF"/>
    <property type="match status" value="1"/>
</dbReference>
<accession>A0A382D832</accession>
<dbReference type="InterPro" id="IPR029787">
    <property type="entry name" value="Nucleotide_cyclase"/>
</dbReference>
<dbReference type="GO" id="GO:0052621">
    <property type="term" value="F:diguanylate cyclase activity"/>
    <property type="evidence" value="ECO:0007669"/>
    <property type="project" value="TreeGrafter"/>
</dbReference>
<keyword evidence="2" id="KW-0812">Transmembrane</keyword>
<proteinExistence type="predicted"/>
<feature type="domain" description="HAMP" evidence="3">
    <location>
        <begin position="162"/>
        <end position="215"/>
    </location>
</feature>
<dbReference type="CDD" id="cd01949">
    <property type="entry name" value="GGDEF"/>
    <property type="match status" value="1"/>
</dbReference>
<dbReference type="NCBIfam" id="TIGR00254">
    <property type="entry name" value="GGDEF"/>
    <property type="match status" value="1"/>
</dbReference>
<dbReference type="FunFam" id="3.30.70.270:FF:000001">
    <property type="entry name" value="Diguanylate cyclase domain protein"/>
    <property type="match status" value="1"/>
</dbReference>
<evidence type="ECO:0000256" key="1">
    <source>
        <dbReference type="SAM" id="Coils"/>
    </source>
</evidence>
<dbReference type="CDD" id="cd06225">
    <property type="entry name" value="HAMP"/>
    <property type="match status" value="1"/>
</dbReference>
<feature type="domain" description="GGDEF" evidence="4">
    <location>
        <begin position="248"/>
        <end position="384"/>
    </location>
</feature>
<sequence>MRLGIFLKFVLYFVLLAVVLGAGGLLVYKNYRADHYEGVASAQLATAVVGSVSVLDRAITVGEKEAREVLSLFSMFPFVLCVEIESGREADLRWPPLPCEIIKEEKYPLHYENILSDGSGLLFYVSSEWVQEQVDRELYIGFFALVVFLLLFVVGSGLLFQRVVGHPVGYLIRSLRNISQDLTKQELIRKITHDEIGELTDALNGLLQRIRTYQAELVRLANTDGLTGIFNRRTFFTKGEELIKAHPQGVYFLLIDLDHFKTINDTYGHVVGDAVLEKVGGLLQGSMRTSGTRVSDIVGRLGGEEFGILMFTDNIDSAASVAERLRQTIESTPVESGGVPVLTTGSIGVAETVAGECLDDLYQRADKACYLAKDKGRNRVEVAA</sequence>
<dbReference type="InterPro" id="IPR003660">
    <property type="entry name" value="HAMP_dom"/>
</dbReference>
<dbReference type="PROSITE" id="PS50887">
    <property type="entry name" value="GGDEF"/>
    <property type="match status" value="1"/>
</dbReference>
<keyword evidence="1" id="KW-0175">Coiled coil</keyword>
<reference evidence="5" key="1">
    <citation type="submission" date="2018-05" db="EMBL/GenBank/DDBJ databases">
        <authorList>
            <person name="Lanie J.A."/>
            <person name="Ng W.-L."/>
            <person name="Kazmierczak K.M."/>
            <person name="Andrzejewski T.M."/>
            <person name="Davidsen T.M."/>
            <person name="Wayne K.J."/>
            <person name="Tettelin H."/>
            <person name="Glass J.I."/>
            <person name="Rusch D."/>
            <person name="Podicherti R."/>
            <person name="Tsui H.-C.T."/>
            <person name="Winkler M.E."/>
        </authorList>
    </citation>
    <scope>NUCLEOTIDE SEQUENCE</scope>
</reference>
<dbReference type="GO" id="GO:0016020">
    <property type="term" value="C:membrane"/>
    <property type="evidence" value="ECO:0007669"/>
    <property type="project" value="InterPro"/>
</dbReference>
<evidence type="ECO:0000256" key="2">
    <source>
        <dbReference type="SAM" id="Phobius"/>
    </source>
</evidence>
<feature type="transmembrane region" description="Helical" evidence="2">
    <location>
        <begin position="6"/>
        <end position="28"/>
    </location>
</feature>
<dbReference type="PANTHER" id="PTHR45138">
    <property type="entry name" value="REGULATORY COMPONENTS OF SENSORY TRANSDUCTION SYSTEM"/>
    <property type="match status" value="1"/>
</dbReference>
<dbReference type="EMBL" id="UINC01037786">
    <property type="protein sequence ID" value="SVB33797.1"/>
    <property type="molecule type" value="Genomic_DNA"/>
</dbReference>
<evidence type="ECO:0000313" key="5">
    <source>
        <dbReference type="EMBL" id="SVB33797.1"/>
    </source>
</evidence>
<dbReference type="InterPro" id="IPR043128">
    <property type="entry name" value="Rev_trsase/Diguanyl_cyclase"/>
</dbReference>
<dbReference type="SMART" id="SM00267">
    <property type="entry name" value="GGDEF"/>
    <property type="match status" value="1"/>
</dbReference>